<evidence type="ECO:0000313" key="5">
    <source>
        <dbReference type="EMBL" id="EGF77394.1"/>
    </source>
</evidence>
<dbReference type="HOGENOM" id="CLU_2170586_0_0_1"/>
<dbReference type="InterPro" id="IPR027417">
    <property type="entry name" value="P-loop_NTPase"/>
</dbReference>
<dbReference type="OMA" id="FPVRILM"/>
<name>F4PB69_BATDJ</name>
<accession>F4PB69</accession>
<dbReference type="InterPro" id="IPR051995">
    <property type="entry name" value="Ciliary_GTPase"/>
</dbReference>
<keyword evidence="2 3" id="KW-0342">GTP-binding</keyword>
<dbReference type="PANTHER" id="PTHR46090">
    <property type="entry name" value="ADP-RIBOSYLATION FACTOR-LIKE PROTEIN 13B"/>
    <property type="match status" value="1"/>
</dbReference>
<dbReference type="Pfam" id="PF00025">
    <property type="entry name" value="Arf"/>
    <property type="match status" value="1"/>
</dbReference>
<dbReference type="InParanoid" id="F4PB69"/>
<dbReference type="OrthoDB" id="2152630at2759"/>
<reference evidence="5 6" key="1">
    <citation type="submission" date="2009-12" db="EMBL/GenBank/DDBJ databases">
        <title>The draft genome of Batrachochytrium dendrobatidis.</title>
        <authorList>
            <consortium name="US DOE Joint Genome Institute (JGI-PGF)"/>
            <person name="Kuo A."/>
            <person name="Salamov A."/>
            <person name="Schmutz J."/>
            <person name="Lucas S."/>
            <person name="Pitluck S."/>
            <person name="Rosenblum E."/>
            <person name="Stajich J."/>
            <person name="Eisen M."/>
            <person name="Grigoriev I.V."/>
        </authorList>
    </citation>
    <scope>NUCLEOTIDE SEQUENCE [LARGE SCALE GENOMIC DNA]</scope>
    <source>
        <strain evidence="6">JAM81 / FGSC 10211</strain>
    </source>
</reference>
<keyword evidence="6" id="KW-1185">Reference proteome</keyword>
<evidence type="ECO:0000313" key="6">
    <source>
        <dbReference type="Proteomes" id="UP000007241"/>
    </source>
</evidence>
<dbReference type="InterPro" id="IPR006689">
    <property type="entry name" value="Small_GTPase_ARF/SAR"/>
</dbReference>
<proteinExistence type="predicted"/>
<dbReference type="SUPFAM" id="SSF52540">
    <property type="entry name" value="P-loop containing nucleoside triphosphate hydrolases"/>
    <property type="match status" value="1"/>
</dbReference>
<dbReference type="PRINTS" id="PR00328">
    <property type="entry name" value="SAR1GTPBP"/>
</dbReference>
<sequence length="110" mass="12216">MYCSPCSLTIPVFGIDGAGKSSLIYRLKGACLGFINPIPFCCTKKKTIRMNLYDLGGLESIRAIWKNYLAEAHGYVYVIDGLDLTRLGESVQALKDIYSFPKMQGKPLLM</sequence>
<dbReference type="PANTHER" id="PTHR46090:SF2">
    <property type="entry name" value="ADP-RIBOSYLATION FACTOR-LIKE PROTEIN 13B"/>
    <property type="match status" value="1"/>
</dbReference>
<feature type="binding site" evidence="3">
    <location>
        <position position="57"/>
    </location>
    <ligand>
        <name>GTP</name>
        <dbReference type="ChEBI" id="CHEBI:37565"/>
    </ligand>
</feature>
<protein>
    <submittedName>
        <fullName evidence="5">Uncharacterized protein</fullName>
    </submittedName>
</protein>
<dbReference type="RefSeq" id="XP_006681882.1">
    <property type="nucleotide sequence ID" value="XM_006681819.1"/>
</dbReference>
<dbReference type="STRING" id="684364.F4PB69"/>
<dbReference type="GO" id="GO:0003924">
    <property type="term" value="F:GTPase activity"/>
    <property type="evidence" value="ECO:0007669"/>
    <property type="project" value="InterPro"/>
</dbReference>
<dbReference type="Gene3D" id="3.40.50.300">
    <property type="entry name" value="P-loop containing nucleotide triphosphate hydrolases"/>
    <property type="match status" value="1"/>
</dbReference>
<dbReference type="EMBL" id="GL882892">
    <property type="protein sequence ID" value="EGF77394.1"/>
    <property type="molecule type" value="Genomic_DNA"/>
</dbReference>
<dbReference type="GO" id="GO:0046872">
    <property type="term" value="F:metal ion binding"/>
    <property type="evidence" value="ECO:0007669"/>
    <property type="project" value="UniProtKB-KW"/>
</dbReference>
<evidence type="ECO:0000256" key="2">
    <source>
        <dbReference type="ARBA" id="ARBA00023134"/>
    </source>
</evidence>
<keyword evidence="1 3" id="KW-0547">Nucleotide-binding</keyword>
<keyword evidence="4" id="KW-0460">Magnesium</keyword>
<dbReference type="GO" id="GO:0005525">
    <property type="term" value="F:GTP binding"/>
    <property type="evidence" value="ECO:0007669"/>
    <property type="project" value="UniProtKB-KW"/>
</dbReference>
<evidence type="ECO:0000256" key="3">
    <source>
        <dbReference type="PIRSR" id="PIRSR606689-1"/>
    </source>
</evidence>
<gene>
    <name evidence="5" type="ORF">BATDEDRAFT_14175</name>
</gene>
<feature type="binding site" evidence="3">
    <location>
        <begin position="14"/>
        <end position="21"/>
    </location>
    <ligand>
        <name>GTP</name>
        <dbReference type="ChEBI" id="CHEBI:37565"/>
    </ligand>
</feature>
<evidence type="ECO:0000256" key="4">
    <source>
        <dbReference type="PIRSR" id="PIRSR606689-2"/>
    </source>
</evidence>
<dbReference type="Proteomes" id="UP000007241">
    <property type="component" value="Unassembled WGS sequence"/>
</dbReference>
<evidence type="ECO:0000256" key="1">
    <source>
        <dbReference type="ARBA" id="ARBA00022741"/>
    </source>
</evidence>
<dbReference type="AlphaFoldDB" id="F4PB69"/>
<feature type="binding site" evidence="4">
    <location>
        <position position="21"/>
    </location>
    <ligand>
        <name>Mg(2+)</name>
        <dbReference type="ChEBI" id="CHEBI:18420"/>
    </ligand>
</feature>
<organism evidence="5 6">
    <name type="scientific">Batrachochytrium dendrobatidis (strain JAM81 / FGSC 10211)</name>
    <name type="common">Frog chytrid fungus</name>
    <dbReference type="NCBI Taxonomy" id="684364"/>
    <lineage>
        <taxon>Eukaryota</taxon>
        <taxon>Fungi</taxon>
        <taxon>Fungi incertae sedis</taxon>
        <taxon>Chytridiomycota</taxon>
        <taxon>Chytridiomycota incertae sedis</taxon>
        <taxon>Chytridiomycetes</taxon>
        <taxon>Rhizophydiales</taxon>
        <taxon>Rhizophydiales incertae sedis</taxon>
        <taxon>Batrachochytrium</taxon>
    </lineage>
</organism>
<keyword evidence="4" id="KW-0479">Metal-binding</keyword>
<dbReference type="GeneID" id="18236894"/>